<dbReference type="PANTHER" id="PTHR33401">
    <property type="entry name" value="LIGHT-HARVESTING COMPLEX-LIKE PROTEIN OHP2, CHLOROPLASTIC"/>
    <property type="match status" value="1"/>
</dbReference>
<evidence type="ECO:0000313" key="3">
    <source>
        <dbReference type="Proteomes" id="UP001472677"/>
    </source>
</evidence>
<reference evidence="2 3" key="1">
    <citation type="journal article" date="2024" name="G3 (Bethesda)">
        <title>Genome assembly of Hibiscus sabdariffa L. provides insights into metabolisms of medicinal natural products.</title>
        <authorList>
            <person name="Kim T."/>
        </authorList>
    </citation>
    <scope>NUCLEOTIDE SEQUENCE [LARGE SCALE GENOMIC DNA]</scope>
    <source>
        <strain evidence="2">TK-2024</strain>
        <tissue evidence="2">Old leaves</tissue>
    </source>
</reference>
<gene>
    <name evidence="2" type="ORF">V6N12_033933</name>
</gene>
<comment type="caution">
    <text evidence="2">The sequence shown here is derived from an EMBL/GenBank/DDBJ whole genome shotgun (WGS) entry which is preliminary data.</text>
</comment>
<evidence type="ECO:0000313" key="2">
    <source>
        <dbReference type="EMBL" id="KAK8493225.1"/>
    </source>
</evidence>
<protein>
    <submittedName>
        <fullName evidence="2">Uncharacterized protein</fullName>
    </submittedName>
</protein>
<sequence length="229" mass="25194">MEGRDPMSTPYGDPLNRHRELGVVWFVEGGGFFSSSASGYSKGLAVLLLGQKHEDKSMRVSPWNHYQLVDREPDPDLQLASIKNRLPRGCASFVCFGHTSAGLDAPSPLKVGPVQQQDVLLDSFVADKSNDQTNQLDDGNSNVRKVVLKSSLKKQLSSARVSLEDVNDREASGGRDGYNPSHTELRKVHWTDAYGSELAEIREFEPSETSDSDDEFSNGVEKTCACTIM</sequence>
<accession>A0ABR2AIT2</accession>
<name>A0ABR2AIT2_9ROSI</name>
<feature type="compositionally biased region" description="Basic and acidic residues" evidence="1">
    <location>
        <begin position="164"/>
        <end position="173"/>
    </location>
</feature>
<evidence type="ECO:0000256" key="1">
    <source>
        <dbReference type="SAM" id="MobiDB-lite"/>
    </source>
</evidence>
<dbReference type="EMBL" id="JBBPBM010000633">
    <property type="protein sequence ID" value="KAK8493225.1"/>
    <property type="molecule type" value="Genomic_DNA"/>
</dbReference>
<keyword evidence="3" id="KW-1185">Reference proteome</keyword>
<organism evidence="2 3">
    <name type="scientific">Hibiscus sabdariffa</name>
    <name type="common">roselle</name>
    <dbReference type="NCBI Taxonomy" id="183260"/>
    <lineage>
        <taxon>Eukaryota</taxon>
        <taxon>Viridiplantae</taxon>
        <taxon>Streptophyta</taxon>
        <taxon>Embryophyta</taxon>
        <taxon>Tracheophyta</taxon>
        <taxon>Spermatophyta</taxon>
        <taxon>Magnoliopsida</taxon>
        <taxon>eudicotyledons</taxon>
        <taxon>Gunneridae</taxon>
        <taxon>Pentapetalae</taxon>
        <taxon>rosids</taxon>
        <taxon>malvids</taxon>
        <taxon>Malvales</taxon>
        <taxon>Malvaceae</taxon>
        <taxon>Malvoideae</taxon>
        <taxon>Hibiscus</taxon>
    </lineage>
</organism>
<dbReference type="Proteomes" id="UP001472677">
    <property type="component" value="Unassembled WGS sequence"/>
</dbReference>
<proteinExistence type="predicted"/>
<dbReference type="PANTHER" id="PTHR33401:SF3">
    <property type="entry name" value="LOW AFFINITY POTASSIUM TRANSPORT SYSTEM PROTEIN"/>
    <property type="match status" value="1"/>
</dbReference>
<feature type="region of interest" description="Disordered" evidence="1">
    <location>
        <begin position="164"/>
        <end position="183"/>
    </location>
</feature>